<gene>
    <name evidence="6" type="ORF">A6A04_05635</name>
</gene>
<dbReference type="SUPFAM" id="SSF47188">
    <property type="entry name" value="Hemerythrin-like"/>
    <property type="match status" value="1"/>
</dbReference>
<reference evidence="6 7" key="1">
    <citation type="submission" date="2016-04" db="EMBL/GenBank/DDBJ databases">
        <title>Draft genome sequence of freshwater magnetotactic bacteria Magnetospirillum marisnigri SP-1 and Magnetospirillum moscoviense BB-1.</title>
        <authorList>
            <person name="Koziaeva V."/>
            <person name="Dziuba M.V."/>
            <person name="Ivanov T.M."/>
            <person name="Kuznetsov B."/>
            <person name="Grouzdev D.S."/>
        </authorList>
    </citation>
    <scope>NUCLEOTIDE SEQUENCE [LARGE SCALE GENOMIC DNA]</scope>
    <source>
        <strain evidence="6 7">SP-1</strain>
    </source>
</reference>
<dbReference type="PANTHER" id="PTHR37164">
    <property type="entry name" value="BACTERIOHEMERYTHRIN"/>
    <property type="match status" value="1"/>
</dbReference>
<evidence type="ECO:0000256" key="2">
    <source>
        <dbReference type="ARBA" id="ARBA00022621"/>
    </source>
</evidence>
<dbReference type="EMBL" id="LWQT01000088">
    <property type="protein sequence ID" value="OAN46594.1"/>
    <property type="molecule type" value="Genomic_DNA"/>
</dbReference>
<dbReference type="AlphaFoldDB" id="A0A178MFC8"/>
<sequence>MGNSITIEWSPLFEVGHARIDSEHRVFFDIIKSIDVLIREGGDVMKVLRLLRELKLYTEFHFTSEENIMEDHGYPDIMAHRRGHAEVLQELNSHVDDICRGINRLSSLIPFLFHWFASHTVSEDTKLSKYVAGKSVTDTV</sequence>
<dbReference type="InterPro" id="IPR035938">
    <property type="entry name" value="Hemerythrin-like_sf"/>
</dbReference>
<dbReference type="Proteomes" id="UP000078428">
    <property type="component" value="Unassembled WGS sequence"/>
</dbReference>
<dbReference type="STRING" id="1285242.A6A04_05635"/>
<dbReference type="Gene3D" id="1.20.120.50">
    <property type="entry name" value="Hemerythrin-like"/>
    <property type="match status" value="1"/>
</dbReference>
<evidence type="ECO:0000313" key="7">
    <source>
        <dbReference type="Proteomes" id="UP000078428"/>
    </source>
</evidence>
<evidence type="ECO:0000256" key="4">
    <source>
        <dbReference type="ARBA" id="ARBA00023004"/>
    </source>
</evidence>
<keyword evidence="2" id="KW-0813">Transport</keyword>
<dbReference type="GO" id="GO:0005344">
    <property type="term" value="F:oxygen carrier activity"/>
    <property type="evidence" value="ECO:0007669"/>
    <property type="project" value="UniProtKB-KW"/>
</dbReference>
<name>A0A178MFC8_9PROT</name>
<evidence type="ECO:0000256" key="1">
    <source>
        <dbReference type="ARBA" id="ARBA00010587"/>
    </source>
</evidence>
<evidence type="ECO:0000259" key="5">
    <source>
        <dbReference type="Pfam" id="PF01814"/>
    </source>
</evidence>
<dbReference type="GO" id="GO:0046872">
    <property type="term" value="F:metal ion binding"/>
    <property type="evidence" value="ECO:0007669"/>
    <property type="project" value="UniProtKB-KW"/>
</dbReference>
<evidence type="ECO:0000313" key="6">
    <source>
        <dbReference type="EMBL" id="OAN46594.1"/>
    </source>
</evidence>
<accession>A0A178MFC8</accession>
<dbReference type="NCBIfam" id="TIGR02481">
    <property type="entry name" value="hemeryth_dom"/>
    <property type="match status" value="1"/>
</dbReference>
<comment type="similarity">
    <text evidence="1">Belongs to the hemerythrin family.</text>
</comment>
<feature type="domain" description="Hemerythrin-like" evidence="5">
    <location>
        <begin position="18"/>
        <end position="127"/>
    </location>
</feature>
<dbReference type="NCBIfam" id="NF033749">
    <property type="entry name" value="bact_hemeryth"/>
    <property type="match status" value="1"/>
</dbReference>
<protein>
    <recommendedName>
        <fullName evidence="5">Hemerythrin-like domain-containing protein</fullName>
    </recommendedName>
</protein>
<keyword evidence="2" id="KW-0561">Oxygen transport</keyword>
<dbReference type="InterPro" id="IPR012827">
    <property type="entry name" value="Hemerythrin_metal-bd"/>
</dbReference>
<dbReference type="InterPro" id="IPR050669">
    <property type="entry name" value="Hemerythrin"/>
</dbReference>
<evidence type="ECO:0000256" key="3">
    <source>
        <dbReference type="ARBA" id="ARBA00022723"/>
    </source>
</evidence>
<dbReference type="Pfam" id="PF01814">
    <property type="entry name" value="Hemerythrin"/>
    <property type="match status" value="1"/>
</dbReference>
<organism evidence="6 7">
    <name type="scientific">Paramagnetospirillum marisnigri</name>
    <dbReference type="NCBI Taxonomy" id="1285242"/>
    <lineage>
        <taxon>Bacteria</taxon>
        <taxon>Pseudomonadati</taxon>
        <taxon>Pseudomonadota</taxon>
        <taxon>Alphaproteobacteria</taxon>
        <taxon>Rhodospirillales</taxon>
        <taxon>Magnetospirillaceae</taxon>
        <taxon>Paramagnetospirillum</taxon>
    </lineage>
</organism>
<comment type="caution">
    <text evidence="6">The sequence shown here is derived from an EMBL/GenBank/DDBJ whole genome shotgun (WGS) entry which is preliminary data.</text>
</comment>
<dbReference type="PANTHER" id="PTHR37164:SF1">
    <property type="entry name" value="BACTERIOHEMERYTHRIN"/>
    <property type="match status" value="1"/>
</dbReference>
<proteinExistence type="inferred from homology"/>
<dbReference type="CDD" id="cd12107">
    <property type="entry name" value="Hemerythrin"/>
    <property type="match status" value="1"/>
</dbReference>
<keyword evidence="7" id="KW-1185">Reference proteome</keyword>
<dbReference type="InterPro" id="IPR016131">
    <property type="entry name" value="Haemerythrin_Fe_BS"/>
</dbReference>
<dbReference type="PROSITE" id="PS00550">
    <property type="entry name" value="HEMERYTHRINS"/>
    <property type="match status" value="1"/>
</dbReference>
<dbReference type="InterPro" id="IPR012312">
    <property type="entry name" value="Hemerythrin-like"/>
</dbReference>
<keyword evidence="4" id="KW-0408">Iron</keyword>
<keyword evidence="3" id="KW-0479">Metal-binding</keyword>